<keyword evidence="1" id="KW-0596">Phosphopantetheine</keyword>
<dbReference type="InterPro" id="IPR016039">
    <property type="entry name" value="Thiolase-like"/>
</dbReference>
<keyword evidence="2" id="KW-0444">Lipid biosynthesis</keyword>
<keyword evidence="5" id="KW-0560">Oxidoreductase</keyword>
<keyword evidence="3" id="KW-0276">Fatty acid metabolism</keyword>
<dbReference type="PROSITE" id="PS52004">
    <property type="entry name" value="KS3_2"/>
    <property type="match status" value="1"/>
</dbReference>
<proteinExistence type="predicted"/>
<keyword evidence="8" id="KW-0511">Multifunctional enzyme</keyword>
<feature type="domain" description="Ketosynthase family 3 (KS3)" evidence="9">
    <location>
        <begin position="1"/>
        <end position="163"/>
    </location>
</feature>
<evidence type="ECO:0000259" key="9">
    <source>
        <dbReference type="PROSITE" id="PS52004"/>
    </source>
</evidence>
<dbReference type="PANTHER" id="PTHR43775:SF7">
    <property type="entry name" value="FATTY ACID SYNTHASE"/>
    <property type="match status" value="1"/>
</dbReference>
<evidence type="ECO:0000256" key="4">
    <source>
        <dbReference type="ARBA" id="ARBA00022857"/>
    </source>
</evidence>
<dbReference type="InterPro" id="IPR014031">
    <property type="entry name" value="Ketoacyl_synth_C"/>
</dbReference>
<name>A0ABN7PAW8_TIMPD</name>
<evidence type="ECO:0000256" key="6">
    <source>
        <dbReference type="ARBA" id="ARBA00023098"/>
    </source>
</evidence>
<evidence type="ECO:0000256" key="8">
    <source>
        <dbReference type="ARBA" id="ARBA00023268"/>
    </source>
</evidence>
<keyword evidence="11" id="KW-1185">Reference proteome</keyword>
<dbReference type="SUPFAM" id="SSF53901">
    <property type="entry name" value="Thiolase-like"/>
    <property type="match status" value="1"/>
</dbReference>
<reference evidence="10" key="1">
    <citation type="submission" date="2021-03" db="EMBL/GenBank/DDBJ databases">
        <authorList>
            <person name="Tran Van P."/>
        </authorList>
    </citation>
    <scope>NUCLEOTIDE SEQUENCE</scope>
</reference>
<keyword evidence="4" id="KW-0521">NADP</keyword>
<sequence>MSGDGYVRSEAAMVIYLQKSSAAKRVYATVLNAKTNTDGNKVQGITFPSGEMQKKLIKEVYEEVGLKPSDVVYVEAHGTGTKVGDPQEVNSIAEVFCKNRNTPLLIGSVKSNMGHSEPASGLCSIAKVLIAMEAGVIPPNLHFRAPNPDIAALNDGRLQVLYY</sequence>
<dbReference type="PANTHER" id="PTHR43775">
    <property type="entry name" value="FATTY ACID SYNTHASE"/>
    <property type="match status" value="1"/>
</dbReference>
<protein>
    <recommendedName>
        <fullName evidence="9">Ketosynthase family 3 (KS3) domain-containing protein</fullName>
    </recommendedName>
</protein>
<evidence type="ECO:0000256" key="1">
    <source>
        <dbReference type="ARBA" id="ARBA00022450"/>
    </source>
</evidence>
<dbReference type="Gene3D" id="3.40.47.10">
    <property type="match status" value="1"/>
</dbReference>
<keyword evidence="6" id="KW-0443">Lipid metabolism</keyword>
<dbReference type="CDD" id="cd00833">
    <property type="entry name" value="PKS"/>
    <property type="match status" value="1"/>
</dbReference>
<comment type="caution">
    <text evidence="10">The sequence shown here is derived from an EMBL/GenBank/DDBJ whole genome shotgun (WGS) entry which is preliminary data.</text>
</comment>
<evidence type="ECO:0000313" key="11">
    <source>
        <dbReference type="Proteomes" id="UP001153148"/>
    </source>
</evidence>
<evidence type="ECO:0000256" key="3">
    <source>
        <dbReference type="ARBA" id="ARBA00022832"/>
    </source>
</evidence>
<organism evidence="10 11">
    <name type="scientific">Timema podura</name>
    <name type="common">Walking stick</name>
    <dbReference type="NCBI Taxonomy" id="61482"/>
    <lineage>
        <taxon>Eukaryota</taxon>
        <taxon>Metazoa</taxon>
        <taxon>Ecdysozoa</taxon>
        <taxon>Arthropoda</taxon>
        <taxon>Hexapoda</taxon>
        <taxon>Insecta</taxon>
        <taxon>Pterygota</taxon>
        <taxon>Neoptera</taxon>
        <taxon>Polyneoptera</taxon>
        <taxon>Phasmatodea</taxon>
        <taxon>Timematodea</taxon>
        <taxon>Timematoidea</taxon>
        <taxon>Timematidae</taxon>
        <taxon>Timema</taxon>
    </lineage>
</organism>
<dbReference type="InterPro" id="IPR020841">
    <property type="entry name" value="PKS_Beta-ketoAc_synthase_dom"/>
</dbReference>
<evidence type="ECO:0000256" key="5">
    <source>
        <dbReference type="ARBA" id="ARBA00023002"/>
    </source>
</evidence>
<dbReference type="Pfam" id="PF02801">
    <property type="entry name" value="Ketoacyl-synt_C"/>
    <property type="match status" value="1"/>
</dbReference>
<dbReference type="Proteomes" id="UP001153148">
    <property type="component" value="Unassembled WGS sequence"/>
</dbReference>
<evidence type="ECO:0000256" key="2">
    <source>
        <dbReference type="ARBA" id="ARBA00022516"/>
    </source>
</evidence>
<dbReference type="SMART" id="SM00825">
    <property type="entry name" value="PKS_KS"/>
    <property type="match status" value="1"/>
</dbReference>
<accession>A0ABN7PAW8</accession>
<evidence type="ECO:0000313" key="10">
    <source>
        <dbReference type="EMBL" id="CAG2064231.1"/>
    </source>
</evidence>
<feature type="non-terminal residue" evidence="10">
    <location>
        <position position="163"/>
    </location>
</feature>
<dbReference type="EMBL" id="CAJPIN010032537">
    <property type="protein sequence ID" value="CAG2064231.1"/>
    <property type="molecule type" value="Genomic_DNA"/>
</dbReference>
<dbReference type="InterPro" id="IPR050091">
    <property type="entry name" value="PKS_NRPS_Biosynth_Enz"/>
</dbReference>
<evidence type="ECO:0000256" key="7">
    <source>
        <dbReference type="ARBA" id="ARBA00023160"/>
    </source>
</evidence>
<gene>
    <name evidence="10" type="ORF">TPAB3V08_LOCUS11178</name>
</gene>
<keyword evidence="7" id="KW-0275">Fatty acid biosynthesis</keyword>